<comment type="caution">
    <text evidence="2">The sequence shown here is derived from an EMBL/GenBank/DDBJ whole genome shotgun (WGS) entry which is preliminary data.</text>
</comment>
<accession>A0A7J7UJE8</accession>
<sequence>MLSSRWGYRHPACDQLAQWLRKKPNTLLTSPSLGILPAPPQFRRPGRLSGGTDRGSCVCVPSPEFSFTIPQCSPVSTLPRAHCGILEATLLHSIISVCFSFLLCIHYGVNQLSEGLGYFFHMKKDICRN</sequence>
<protein>
    <submittedName>
        <fullName evidence="2">Uncharacterized protein</fullName>
    </submittedName>
</protein>
<dbReference type="Proteomes" id="UP000585614">
    <property type="component" value="Unassembled WGS sequence"/>
</dbReference>
<evidence type="ECO:0000313" key="3">
    <source>
        <dbReference type="Proteomes" id="UP000585614"/>
    </source>
</evidence>
<keyword evidence="1" id="KW-0472">Membrane</keyword>
<organism evidence="2 3">
    <name type="scientific">Rhinolophus ferrumequinum</name>
    <name type="common">Greater horseshoe bat</name>
    <dbReference type="NCBI Taxonomy" id="59479"/>
    <lineage>
        <taxon>Eukaryota</taxon>
        <taxon>Metazoa</taxon>
        <taxon>Chordata</taxon>
        <taxon>Craniata</taxon>
        <taxon>Vertebrata</taxon>
        <taxon>Euteleostomi</taxon>
        <taxon>Mammalia</taxon>
        <taxon>Eutheria</taxon>
        <taxon>Laurasiatheria</taxon>
        <taxon>Chiroptera</taxon>
        <taxon>Yinpterochiroptera</taxon>
        <taxon>Rhinolophoidea</taxon>
        <taxon>Rhinolophidae</taxon>
        <taxon>Rhinolophinae</taxon>
        <taxon>Rhinolophus</taxon>
    </lineage>
</organism>
<feature type="transmembrane region" description="Helical" evidence="1">
    <location>
        <begin position="90"/>
        <end position="109"/>
    </location>
</feature>
<reference evidence="2 3" key="1">
    <citation type="journal article" date="2020" name="Nature">
        <title>Six reference-quality genomes reveal evolution of bat adaptations.</title>
        <authorList>
            <person name="Jebb D."/>
            <person name="Huang Z."/>
            <person name="Pippel M."/>
            <person name="Hughes G.M."/>
            <person name="Lavrichenko K."/>
            <person name="Devanna P."/>
            <person name="Winkler S."/>
            <person name="Jermiin L.S."/>
            <person name="Skirmuntt E.C."/>
            <person name="Katzourakis A."/>
            <person name="Burkitt-Gray L."/>
            <person name="Ray D.A."/>
            <person name="Sullivan K.A.M."/>
            <person name="Roscito J.G."/>
            <person name="Kirilenko B.M."/>
            <person name="Davalos L.M."/>
            <person name="Corthals A.P."/>
            <person name="Power M.L."/>
            <person name="Jones G."/>
            <person name="Ransome R.D."/>
            <person name="Dechmann D.K.N."/>
            <person name="Locatelli A.G."/>
            <person name="Puechmaille S.J."/>
            <person name="Fedrigo O."/>
            <person name="Jarvis E.D."/>
            <person name="Hiller M."/>
            <person name="Vernes S.C."/>
            <person name="Myers E.W."/>
            <person name="Teeling E.C."/>
        </authorList>
    </citation>
    <scope>NUCLEOTIDE SEQUENCE [LARGE SCALE GENOMIC DNA]</scope>
    <source>
        <strain evidence="2">MRhiFer1</strain>
        <tissue evidence="2">Lung</tissue>
    </source>
</reference>
<name>A0A7J7UJE8_RHIFE</name>
<dbReference type="EMBL" id="JACAGC010000016">
    <property type="protein sequence ID" value="KAF6313037.1"/>
    <property type="molecule type" value="Genomic_DNA"/>
</dbReference>
<gene>
    <name evidence="2" type="ORF">mRhiFer1_008563</name>
</gene>
<evidence type="ECO:0000313" key="2">
    <source>
        <dbReference type="EMBL" id="KAF6313037.1"/>
    </source>
</evidence>
<evidence type="ECO:0000256" key="1">
    <source>
        <dbReference type="SAM" id="Phobius"/>
    </source>
</evidence>
<proteinExistence type="predicted"/>
<dbReference type="AlphaFoldDB" id="A0A7J7UJE8"/>
<keyword evidence="1" id="KW-0812">Transmembrane</keyword>
<keyword evidence="1" id="KW-1133">Transmembrane helix</keyword>